<evidence type="ECO:0000313" key="2">
    <source>
        <dbReference type="EMBL" id="MEJ8847837.1"/>
    </source>
</evidence>
<dbReference type="Pfam" id="PF13676">
    <property type="entry name" value="TIR_2"/>
    <property type="match status" value="1"/>
</dbReference>
<dbReference type="Gene3D" id="3.40.50.10140">
    <property type="entry name" value="Toll/interleukin-1 receptor homology (TIR) domain"/>
    <property type="match status" value="1"/>
</dbReference>
<dbReference type="Proteomes" id="UP001385892">
    <property type="component" value="Unassembled WGS sequence"/>
</dbReference>
<keyword evidence="2" id="KW-0675">Receptor</keyword>
<evidence type="ECO:0000259" key="1">
    <source>
        <dbReference type="PROSITE" id="PS50104"/>
    </source>
</evidence>
<dbReference type="EMBL" id="JBBKZT010000006">
    <property type="protein sequence ID" value="MEJ8847837.1"/>
    <property type="molecule type" value="Genomic_DNA"/>
</dbReference>
<name>A0ABU8WMP8_9BURK</name>
<sequence>MNAWNGLIQDGSWSHGTLFTCSRFEILGVTVPFQVAVIACDAPAEATATALVHQLRTELLSMSTPPVTLFLCHGPGGLNCMSWKEPACKHVLVMVIGSTPLGPGFETMADDWVDRGGLIMPVLMPGLQHAQVFGTGAAFPVLSKANQPSYLGSVTLLSQLVLEAILLERRRGVFLSYVRNDASAAAEQVFDALQRRGFRVFMDRFSGTPGLQFPAELAQAMGNADVVLALETAHVAQPGWTMWEVRFAHKYKLGPLAVNFQRSPKLRQVRKFQRLPVDENPSTPISALSVQQIADFVAEQVHLVSIGRRAYFETLARLAAQSKSGRVARCSNGALNLVNRLGSVQAALAISGAPAQTGHIRRVSEASLQPPVAVRTKLVAGDHQHLLERDLKDLQWLASETGVTLTGAGSMYRHIRTLL</sequence>
<evidence type="ECO:0000313" key="3">
    <source>
        <dbReference type="Proteomes" id="UP001385892"/>
    </source>
</evidence>
<dbReference type="RefSeq" id="WP_340342973.1">
    <property type="nucleotide sequence ID" value="NZ_JBBKZT010000006.1"/>
</dbReference>
<proteinExistence type="predicted"/>
<dbReference type="SUPFAM" id="SSF52200">
    <property type="entry name" value="Toll/Interleukin receptor TIR domain"/>
    <property type="match status" value="1"/>
</dbReference>
<protein>
    <submittedName>
        <fullName evidence="2">Toll/interleukin-1 receptor domain-containing protein</fullName>
    </submittedName>
</protein>
<gene>
    <name evidence="2" type="ORF">WKW82_14345</name>
</gene>
<feature type="domain" description="TIR" evidence="1">
    <location>
        <begin position="169"/>
        <end position="301"/>
    </location>
</feature>
<comment type="caution">
    <text evidence="2">The sequence shown here is derived from an EMBL/GenBank/DDBJ whole genome shotgun (WGS) entry which is preliminary data.</text>
</comment>
<dbReference type="InterPro" id="IPR000157">
    <property type="entry name" value="TIR_dom"/>
</dbReference>
<reference evidence="2 3" key="1">
    <citation type="submission" date="2024-03" db="EMBL/GenBank/DDBJ databases">
        <title>Novel species of the genus Variovorax.</title>
        <authorList>
            <person name="Liu Q."/>
            <person name="Xin Y.-H."/>
        </authorList>
    </citation>
    <scope>NUCLEOTIDE SEQUENCE [LARGE SCALE GENOMIC DNA]</scope>
    <source>
        <strain evidence="2 3">KACC 18900</strain>
    </source>
</reference>
<dbReference type="InterPro" id="IPR035897">
    <property type="entry name" value="Toll_tir_struct_dom_sf"/>
</dbReference>
<accession>A0ABU8WMP8</accession>
<dbReference type="PROSITE" id="PS50104">
    <property type="entry name" value="TIR"/>
    <property type="match status" value="1"/>
</dbReference>
<keyword evidence="3" id="KW-1185">Reference proteome</keyword>
<organism evidence="2 3">
    <name type="scientific">Variovorax rhizosphaerae</name>
    <dbReference type="NCBI Taxonomy" id="1836200"/>
    <lineage>
        <taxon>Bacteria</taxon>
        <taxon>Pseudomonadati</taxon>
        <taxon>Pseudomonadota</taxon>
        <taxon>Betaproteobacteria</taxon>
        <taxon>Burkholderiales</taxon>
        <taxon>Comamonadaceae</taxon>
        <taxon>Variovorax</taxon>
    </lineage>
</organism>